<dbReference type="InterPro" id="IPR011989">
    <property type="entry name" value="ARM-like"/>
</dbReference>
<reference evidence="2 3" key="1">
    <citation type="submission" date="2016-03" db="EMBL/GenBank/DDBJ databases">
        <title>Complete genome sequence of Thermococcus celer.</title>
        <authorList>
            <person name="Oger P.M."/>
        </authorList>
    </citation>
    <scope>NUCLEOTIDE SEQUENCE [LARGE SCALE GENOMIC DNA]</scope>
    <source>
        <strain evidence="2 3">Vu 13</strain>
    </source>
</reference>
<protein>
    <recommendedName>
        <fullName evidence="4">Condensin complex subunit 1 C-terminal domain-containing protein</fullName>
    </recommendedName>
</protein>
<feature type="region of interest" description="Disordered" evidence="1">
    <location>
        <begin position="231"/>
        <end position="266"/>
    </location>
</feature>
<dbReference type="Gene3D" id="1.25.10.10">
    <property type="entry name" value="Leucine-rich Repeat Variant"/>
    <property type="match status" value="2"/>
</dbReference>
<dbReference type="SUPFAM" id="SSF48371">
    <property type="entry name" value="ARM repeat"/>
    <property type="match status" value="1"/>
</dbReference>
<keyword evidence="3" id="KW-1185">Reference proteome</keyword>
<proteinExistence type="predicted"/>
<name>A0A218P2V4_THECE</name>
<evidence type="ECO:0008006" key="4">
    <source>
        <dbReference type="Google" id="ProtNLM"/>
    </source>
</evidence>
<organism evidence="2 3">
    <name type="scientific">Thermococcus celer Vu 13 = JCM 8558</name>
    <dbReference type="NCBI Taxonomy" id="1293037"/>
    <lineage>
        <taxon>Archaea</taxon>
        <taxon>Methanobacteriati</taxon>
        <taxon>Methanobacteriota</taxon>
        <taxon>Thermococci</taxon>
        <taxon>Thermococcales</taxon>
        <taxon>Thermococcaceae</taxon>
        <taxon>Thermococcus</taxon>
    </lineage>
</organism>
<evidence type="ECO:0000256" key="1">
    <source>
        <dbReference type="SAM" id="MobiDB-lite"/>
    </source>
</evidence>
<dbReference type="Proteomes" id="UP000197156">
    <property type="component" value="Chromosome"/>
</dbReference>
<dbReference type="KEGG" id="tce:A3L02_06580"/>
<dbReference type="AlphaFoldDB" id="A0A218P2V4"/>
<feature type="compositionally biased region" description="Polar residues" evidence="1">
    <location>
        <begin position="239"/>
        <end position="255"/>
    </location>
</feature>
<accession>A0A218P2V4</accession>
<evidence type="ECO:0000313" key="2">
    <source>
        <dbReference type="EMBL" id="ASI99252.1"/>
    </source>
</evidence>
<evidence type="ECO:0000313" key="3">
    <source>
        <dbReference type="Proteomes" id="UP000197156"/>
    </source>
</evidence>
<sequence length="471" mass="52710">MMIDLTKEEDANTRIRGLLALYEVLKRGDEGIKLFVLKNGFNYLLSLLKSDDPRIVAKALKALSALTEGFPLSEGEFLSLLDSLVVVVKELKEITPLEVWELVTKLTVDDPSPGIRSRIDWLLSQEDPRLRGMGLRLMLNVFIPEGDARDFEVFLGGILELLRSDDDIVVDFALDTLSEALQRGIPADTVSILPGVLSEIKELIRKSDDFFLKLKAREVARMVEGTLSSHPLPLREDSVNSPGDKTTGVTVTKDNPATGRENGQSEEAPLTIEGIIEKGTPRALLKALVSRPDSVVEVGYLLRFGNVVKRLNALWALSRIVDEMGREELRLIHPLIPDLFDVTFSADPWERNRGGKILAALASRGGRRDITERMLSELEERPLPALEFFGYYFMNGRDEKVLIRFLEFIREALTEPEIQFFALMALDTVTDENTGPDIEGTFLPLLKDLLGSDDEGVRRIASRIIKKLKTT</sequence>
<dbReference type="EMBL" id="CP014854">
    <property type="protein sequence ID" value="ASI99252.1"/>
    <property type="molecule type" value="Genomic_DNA"/>
</dbReference>
<dbReference type="InterPro" id="IPR016024">
    <property type="entry name" value="ARM-type_fold"/>
</dbReference>
<gene>
    <name evidence="2" type="ORF">A3L02_06580</name>
</gene>